<dbReference type="InterPro" id="IPR007627">
    <property type="entry name" value="RNA_pol_sigma70_r2"/>
</dbReference>
<dbReference type="InterPro" id="IPR000943">
    <property type="entry name" value="RNA_pol_sigma70"/>
</dbReference>
<dbReference type="Proteomes" id="UP000886752">
    <property type="component" value="Unassembled WGS sequence"/>
</dbReference>
<dbReference type="InterPro" id="IPR013325">
    <property type="entry name" value="RNA_pol_sigma_r2"/>
</dbReference>
<comment type="caution">
    <text evidence="6">The sequence shown here is derived from an EMBL/GenBank/DDBJ whole genome shotgun (WGS) entry which is preliminary data.</text>
</comment>
<keyword evidence="2" id="KW-0731">Sigma factor</keyword>
<dbReference type="NCBIfam" id="TIGR02937">
    <property type="entry name" value="sigma70-ECF"/>
    <property type="match status" value="1"/>
</dbReference>
<reference evidence="6" key="2">
    <citation type="submission" date="2021-04" db="EMBL/GenBank/DDBJ databases">
        <authorList>
            <person name="Gilroy R."/>
        </authorList>
    </citation>
    <scope>NUCLEOTIDE SEQUENCE</scope>
    <source>
        <strain evidence="6">ChiHecec2B26-446</strain>
    </source>
</reference>
<dbReference type="AlphaFoldDB" id="A0A9D1TPN4"/>
<dbReference type="Pfam" id="PF04545">
    <property type="entry name" value="Sigma70_r4"/>
    <property type="match status" value="1"/>
</dbReference>
<dbReference type="InterPro" id="IPR013324">
    <property type="entry name" value="RNA_pol_sigma_r3/r4-like"/>
</dbReference>
<keyword evidence="3" id="KW-0238">DNA-binding</keyword>
<feature type="domain" description="RNA polymerase sigma-70" evidence="5">
    <location>
        <begin position="60"/>
        <end position="73"/>
    </location>
</feature>
<dbReference type="GO" id="GO:0016987">
    <property type="term" value="F:sigma factor activity"/>
    <property type="evidence" value="ECO:0007669"/>
    <property type="project" value="UniProtKB-KW"/>
</dbReference>
<dbReference type="SUPFAM" id="SSF88946">
    <property type="entry name" value="Sigma2 domain of RNA polymerase sigma factors"/>
    <property type="match status" value="1"/>
</dbReference>
<name>A0A9D1TPN4_9BACT</name>
<evidence type="ECO:0000313" key="7">
    <source>
        <dbReference type="Proteomes" id="UP000886752"/>
    </source>
</evidence>
<evidence type="ECO:0000256" key="4">
    <source>
        <dbReference type="ARBA" id="ARBA00023163"/>
    </source>
</evidence>
<dbReference type="Pfam" id="PF04542">
    <property type="entry name" value="Sigma70_r2"/>
    <property type="match status" value="1"/>
</dbReference>
<dbReference type="PANTHER" id="PTHR30385">
    <property type="entry name" value="SIGMA FACTOR F FLAGELLAR"/>
    <property type="match status" value="1"/>
</dbReference>
<protein>
    <submittedName>
        <fullName evidence="6">FliA/WhiG family RNA polymerase sigma factor</fullName>
    </submittedName>
</protein>
<dbReference type="GO" id="GO:0003677">
    <property type="term" value="F:DNA binding"/>
    <property type="evidence" value="ECO:0007669"/>
    <property type="project" value="UniProtKB-KW"/>
</dbReference>
<dbReference type="NCBIfam" id="TIGR02479">
    <property type="entry name" value="FliA_WhiG"/>
    <property type="match status" value="1"/>
</dbReference>
<dbReference type="InterPro" id="IPR007630">
    <property type="entry name" value="RNA_pol_sigma70_r4"/>
</dbReference>
<dbReference type="Gene3D" id="1.10.1740.10">
    <property type="match status" value="1"/>
</dbReference>
<dbReference type="InterPro" id="IPR012845">
    <property type="entry name" value="RNA_pol_sigma_FliA_WhiG"/>
</dbReference>
<dbReference type="PRINTS" id="PR00046">
    <property type="entry name" value="SIGMA70FCT"/>
</dbReference>
<proteinExistence type="predicted"/>
<gene>
    <name evidence="6" type="ORF">H9894_06690</name>
</gene>
<dbReference type="CDD" id="cd06171">
    <property type="entry name" value="Sigma70_r4"/>
    <property type="match status" value="1"/>
</dbReference>
<dbReference type="Gene3D" id="1.20.140.160">
    <property type="match status" value="1"/>
</dbReference>
<keyword evidence="1" id="KW-0805">Transcription regulation</keyword>
<organism evidence="6 7">
    <name type="scientific">Candidatus Desulfovibrio intestinipullorum</name>
    <dbReference type="NCBI Taxonomy" id="2838536"/>
    <lineage>
        <taxon>Bacteria</taxon>
        <taxon>Pseudomonadati</taxon>
        <taxon>Thermodesulfobacteriota</taxon>
        <taxon>Desulfovibrionia</taxon>
        <taxon>Desulfovibrionales</taxon>
        <taxon>Desulfovibrionaceae</taxon>
        <taxon>Desulfovibrio</taxon>
    </lineage>
</organism>
<dbReference type="SUPFAM" id="SSF88659">
    <property type="entry name" value="Sigma3 and sigma4 domains of RNA polymerase sigma factors"/>
    <property type="match status" value="2"/>
</dbReference>
<dbReference type="InterPro" id="IPR014284">
    <property type="entry name" value="RNA_pol_sigma-70_dom"/>
</dbReference>
<evidence type="ECO:0000256" key="3">
    <source>
        <dbReference type="ARBA" id="ARBA00023125"/>
    </source>
</evidence>
<dbReference type="GO" id="GO:0006352">
    <property type="term" value="P:DNA-templated transcription initiation"/>
    <property type="evidence" value="ECO:0007669"/>
    <property type="project" value="InterPro"/>
</dbReference>
<sequence length="255" mass="29139">MFARLFKSSKPWEEFEAGRKAWSEFSAREQEQIINAYMPKVRFLAQQQKKRVPVSIEANDLVSAGVLGLMEALGKYRPETGYAFSTYAEARINGAMLDEMRRRDPLSRSTRNMVKAIMAASEKFEHKKGRKPSEKELVKLTGLSLAEVRTGLQAMEQQITTDMSLLAETLSNEALESGGTPYRQAIRNEIVAHIRSCLEELSERDQFILSMYYLEEYSLREIATALKVSEGRVSQLRSQAQKRLHDLYVARFGTR</sequence>
<reference evidence="6" key="1">
    <citation type="journal article" date="2021" name="PeerJ">
        <title>Extensive microbial diversity within the chicken gut microbiome revealed by metagenomics and culture.</title>
        <authorList>
            <person name="Gilroy R."/>
            <person name="Ravi A."/>
            <person name="Getino M."/>
            <person name="Pursley I."/>
            <person name="Horton D.L."/>
            <person name="Alikhan N.F."/>
            <person name="Baker D."/>
            <person name="Gharbi K."/>
            <person name="Hall N."/>
            <person name="Watson M."/>
            <person name="Adriaenssens E.M."/>
            <person name="Foster-Nyarko E."/>
            <person name="Jarju S."/>
            <person name="Secka A."/>
            <person name="Antonio M."/>
            <person name="Oren A."/>
            <person name="Chaudhuri R.R."/>
            <person name="La Ragione R."/>
            <person name="Hildebrand F."/>
            <person name="Pallen M.J."/>
        </authorList>
    </citation>
    <scope>NUCLEOTIDE SEQUENCE</scope>
    <source>
        <strain evidence="6">ChiHecec2B26-446</strain>
    </source>
</reference>
<evidence type="ECO:0000313" key="6">
    <source>
        <dbReference type="EMBL" id="HIW00860.1"/>
    </source>
</evidence>
<accession>A0A9D1TPN4</accession>
<dbReference type="GO" id="GO:0003899">
    <property type="term" value="F:DNA-directed RNA polymerase activity"/>
    <property type="evidence" value="ECO:0007669"/>
    <property type="project" value="InterPro"/>
</dbReference>
<dbReference type="PROSITE" id="PS00715">
    <property type="entry name" value="SIGMA70_1"/>
    <property type="match status" value="1"/>
</dbReference>
<dbReference type="EMBL" id="DXHV01000063">
    <property type="protein sequence ID" value="HIW00860.1"/>
    <property type="molecule type" value="Genomic_DNA"/>
</dbReference>
<evidence type="ECO:0000256" key="2">
    <source>
        <dbReference type="ARBA" id="ARBA00023082"/>
    </source>
</evidence>
<keyword evidence="4" id="KW-0804">Transcription</keyword>
<dbReference type="PANTHER" id="PTHR30385:SF7">
    <property type="entry name" value="RNA POLYMERASE SIGMA FACTOR FLIA"/>
    <property type="match status" value="1"/>
</dbReference>
<evidence type="ECO:0000256" key="1">
    <source>
        <dbReference type="ARBA" id="ARBA00023015"/>
    </source>
</evidence>
<evidence type="ECO:0000259" key="5">
    <source>
        <dbReference type="PROSITE" id="PS00715"/>
    </source>
</evidence>